<evidence type="ECO:0000313" key="2">
    <source>
        <dbReference type="EMBL" id="CAF1010606.1"/>
    </source>
</evidence>
<dbReference type="PANTHER" id="PTHR10219">
    <property type="entry name" value="GLYCOLIPID TRANSFER PROTEIN-RELATED"/>
    <property type="match status" value="1"/>
</dbReference>
<dbReference type="GO" id="GO:0005829">
    <property type="term" value="C:cytosol"/>
    <property type="evidence" value="ECO:0007669"/>
    <property type="project" value="TreeGrafter"/>
</dbReference>
<evidence type="ECO:0000313" key="6">
    <source>
        <dbReference type="Proteomes" id="UP000663829"/>
    </source>
</evidence>
<dbReference type="Pfam" id="PF08718">
    <property type="entry name" value="GLTP"/>
    <property type="match status" value="1"/>
</dbReference>
<dbReference type="GO" id="GO:1902387">
    <property type="term" value="F:ceramide 1-phosphate binding"/>
    <property type="evidence" value="ECO:0007669"/>
    <property type="project" value="TreeGrafter"/>
</dbReference>
<dbReference type="InterPro" id="IPR014830">
    <property type="entry name" value="Glycolipid_transfer_prot_dom"/>
</dbReference>
<dbReference type="Proteomes" id="UP000681722">
    <property type="component" value="Unassembled WGS sequence"/>
</dbReference>
<gene>
    <name evidence="2" type="ORF">GPM918_LOCUS14246</name>
    <name evidence="3" type="ORF">OVA965_LOCUS22637</name>
    <name evidence="4" type="ORF">SRO942_LOCUS14246</name>
    <name evidence="5" type="ORF">TMI583_LOCUS23349</name>
</gene>
<dbReference type="SUPFAM" id="SSF110004">
    <property type="entry name" value="Glycolipid transfer protein, GLTP"/>
    <property type="match status" value="1"/>
</dbReference>
<dbReference type="EMBL" id="CAJOBC010003401">
    <property type="protein sequence ID" value="CAF3781910.1"/>
    <property type="molecule type" value="Genomic_DNA"/>
</dbReference>
<dbReference type="InterPro" id="IPR036497">
    <property type="entry name" value="GLTP_sf"/>
</dbReference>
<dbReference type="Proteomes" id="UP000663829">
    <property type="component" value="Unassembled WGS sequence"/>
</dbReference>
<sequence>MDSSGMGSNSVWLQQNVRNEPLVSFDTSHETFSNQHNDKALRKRKFFSTELEDRQVIVPSNKIFVTEEKIEKELETIPLKLSNNTTSVNNSLAAPLTEMNNQNGQSPIINELGEDNDEFSTQTDSPDLARKSVTVIDDEDDNDERATVDDIQRLELHQFIKDSWKKNGGFVNTEETSLLNRLFEMERKKLSMQLVPYMPVIPSNVKNNNVAQSNTSVNFEKQVVDDKDNSTTIINNEHQLNNNENIDHSHLFKKPFSLNLPPLPDVYTVEEPPEIDEIIQGTMKRSYSQSANDSNNLSIVEIKDDMPSKLFCNTSTNGYIGQESQPLHFISEPPTLRTSVATTHTQFNITRVRDCFVNCIQADGSLLINEYKNAYEELCTFVSSLGVVFDFATKDLRNKLLILEEHLKIDPTNYETIQKMVDYEVRTGRCRTKELLTKMEAGKPLPNGCRTLLRLHRALGFIKLFLSEMRLAPTDASSAKIAWNAYTSTLGRYHAWIIQQTIHAAIKLTIPTREQLIEKMICNRSAEELDAIARDLVEACNKIEQTTQDLYEKNNLLNLT</sequence>
<evidence type="ECO:0000313" key="5">
    <source>
        <dbReference type="EMBL" id="CAF3983613.1"/>
    </source>
</evidence>
<protein>
    <recommendedName>
        <fullName evidence="1">Glycolipid transfer protein domain-containing protein</fullName>
    </recommendedName>
</protein>
<dbReference type="EMBL" id="CAJNOQ010003401">
    <property type="protein sequence ID" value="CAF1010606.1"/>
    <property type="molecule type" value="Genomic_DNA"/>
</dbReference>
<keyword evidence="6" id="KW-1185">Reference proteome</keyword>
<evidence type="ECO:0000259" key="1">
    <source>
        <dbReference type="Pfam" id="PF08718"/>
    </source>
</evidence>
<dbReference type="Proteomes" id="UP000682733">
    <property type="component" value="Unassembled WGS sequence"/>
</dbReference>
<evidence type="ECO:0000313" key="3">
    <source>
        <dbReference type="EMBL" id="CAF1172333.1"/>
    </source>
</evidence>
<organism evidence="2 6">
    <name type="scientific">Didymodactylos carnosus</name>
    <dbReference type="NCBI Taxonomy" id="1234261"/>
    <lineage>
        <taxon>Eukaryota</taxon>
        <taxon>Metazoa</taxon>
        <taxon>Spiralia</taxon>
        <taxon>Gnathifera</taxon>
        <taxon>Rotifera</taxon>
        <taxon>Eurotatoria</taxon>
        <taxon>Bdelloidea</taxon>
        <taxon>Philodinida</taxon>
        <taxon>Philodinidae</taxon>
        <taxon>Didymodactylos</taxon>
    </lineage>
</organism>
<dbReference type="PANTHER" id="PTHR10219:SF43">
    <property type="entry name" value="GLYCOLIPID TRANSFER PROTEIN DOMAIN-CONTAINING PROTEIN"/>
    <property type="match status" value="1"/>
</dbReference>
<dbReference type="AlphaFoldDB" id="A0A814HIQ5"/>
<proteinExistence type="predicted"/>
<dbReference type="GO" id="GO:1902388">
    <property type="term" value="F:ceramide 1-phosphate transfer activity"/>
    <property type="evidence" value="ECO:0007669"/>
    <property type="project" value="TreeGrafter"/>
</dbReference>
<reference evidence="2" key="1">
    <citation type="submission" date="2021-02" db="EMBL/GenBank/DDBJ databases">
        <authorList>
            <person name="Nowell W R."/>
        </authorList>
    </citation>
    <scope>NUCLEOTIDE SEQUENCE</scope>
</reference>
<dbReference type="OrthoDB" id="116883at2759"/>
<dbReference type="Proteomes" id="UP000677228">
    <property type="component" value="Unassembled WGS sequence"/>
</dbReference>
<name>A0A814HIQ5_9BILA</name>
<feature type="domain" description="Glycolipid transfer protein" evidence="1">
    <location>
        <begin position="368"/>
        <end position="520"/>
    </location>
</feature>
<accession>A0A814HIQ5</accession>
<evidence type="ECO:0000313" key="4">
    <source>
        <dbReference type="EMBL" id="CAF3781910.1"/>
    </source>
</evidence>
<dbReference type="EMBL" id="CAJOBA010034363">
    <property type="protein sequence ID" value="CAF3983613.1"/>
    <property type="molecule type" value="Genomic_DNA"/>
</dbReference>
<dbReference type="Gene3D" id="1.10.3520.10">
    <property type="entry name" value="Glycolipid transfer protein"/>
    <property type="match status" value="1"/>
</dbReference>
<comment type="caution">
    <text evidence="2">The sequence shown here is derived from an EMBL/GenBank/DDBJ whole genome shotgun (WGS) entry which is preliminary data.</text>
</comment>
<dbReference type="EMBL" id="CAJNOK010012840">
    <property type="protein sequence ID" value="CAF1172333.1"/>
    <property type="molecule type" value="Genomic_DNA"/>
</dbReference>
<dbReference type="GO" id="GO:0016020">
    <property type="term" value="C:membrane"/>
    <property type="evidence" value="ECO:0007669"/>
    <property type="project" value="TreeGrafter"/>
</dbReference>